<evidence type="ECO:0000256" key="1">
    <source>
        <dbReference type="ARBA" id="ARBA00022801"/>
    </source>
</evidence>
<dbReference type="PANTHER" id="PTHR11280">
    <property type="entry name" value="GLUCOSAMINE-6-PHOSPHATE ISOMERASE"/>
    <property type="match status" value="1"/>
</dbReference>
<dbReference type="CDD" id="cd01399">
    <property type="entry name" value="GlcN6P_deaminase"/>
    <property type="match status" value="1"/>
</dbReference>
<dbReference type="Gene3D" id="3.40.50.1360">
    <property type="match status" value="1"/>
</dbReference>
<dbReference type="InterPro" id="IPR003737">
    <property type="entry name" value="GlcNAc_PI_deacetylase-related"/>
</dbReference>
<dbReference type="SUPFAM" id="SSF102588">
    <property type="entry name" value="LmbE-like"/>
    <property type="match status" value="1"/>
</dbReference>
<dbReference type="GO" id="GO:0016853">
    <property type="term" value="F:isomerase activity"/>
    <property type="evidence" value="ECO:0007669"/>
    <property type="project" value="UniProtKB-KW"/>
</dbReference>
<dbReference type="SUPFAM" id="SSF100950">
    <property type="entry name" value="NagB/RpiA/CoA transferase-like"/>
    <property type="match status" value="1"/>
</dbReference>
<dbReference type="GO" id="GO:0005975">
    <property type="term" value="P:carbohydrate metabolic process"/>
    <property type="evidence" value="ECO:0007669"/>
    <property type="project" value="InterPro"/>
</dbReference>
<accession>A0A481YW36</accession>
<dbReference type="GO" id="GO:0019262">
    <property type="term" value="P:N-acetylneuraminate catabolic process"/>
    <property type="evidence" value="ECO:0007669"/>
    <property type="project" value="TreeGrafter"/>
</dbReference>
<keyword evidence="1" id="KW-0378">Hydrolase</keyword>
<name>A0A481YW36_9VIRU</name>
<dbReference type="PANTHER" id="PTHR11280:SF5">
    <property type="entry name" value="GLUCOSAMINE-6-PHOSPHATE ISOMERASE"/>
    <property type="match status" value="1"/>
</dbReference>
<sequence>MRVIIKETYDLLCEWVAIYTLKRIVDFKPTKDKPFVIGLPTGSSPLGVYTRLIEYYNAGRLSFKNVVTFNMDEYVNLPKEHPESYHYFMWNNFFSYIDIPKENVNILDGCTEDLVEECNKYEEKIKKVGGIELFLAGVGTDGHLAFNEPGSSLSSRTRIKTLCKETIISNSRFFENDELCVPTTALTVGLGTIMDANEVLVIISGFHKALALKKCLEGNVCNTWTISLLQQHQKSIIVCDTPSTRELKVKTVDYFNNLQETTNIYGQPNHNNLSRFISTDERIVVFSPHPDDDVIGLGGTLQKFDKSNVLIVYMTDGSHGYNKEQYTSNPRKQEAILALKILGYKKHNVKFLELPFYNNNKIITEKDYDMISEFLESIKPHHIFVCADIDPNKTHLKCYEIIRRSKLNDCLKCVWLYNSIWADWVEPVDTVKCTVYLDETVFNRKILSVMMHDSQDPPVVFYSDDQPFYAKIAEKNSSSLNPGFYEEQFVIITKDEFKSRIINLSN</sequence>
<dbReference type="GO" id="GO:0006043">
    <property type="term" value="P:glucosamine catabolic process"/>
    <property type="evidence" value="ECO:0007669"/>
    <property type="project" value="TreeGrafter"/>
</dbReference>
<dbReference type="InterPro" id="IPR004547">
    <property type="entry name" value="Glucosamine6P_isomerase"/>
</dbReference>
<dbReference type="GO" id="GO:0004342">
    <property type="term" value="F:glucosamine-6-phosphate deaminase activity"/>
    <property type="evidence" value="ECO:0007669"/>
    <property type="project" value="InterPro"/>
</dbReference>
<dbReference type="Pfam" id="PF01182">
    <property type="entry name" value="Glucosamine_iso"/>
    <property type="match status" value="1"/>
</dbReference>
<evidence type="ECO:0000313" key="3">
    <source>
        <dbReference type="EMBL" id="QBK87483.1"/>
    </source>
</evidence>
<dbReference type="InterPro" id="IPR006148">
    <property type="entry name" value="Glc/Gal-6P_isomerase"/>
</dbReference>
<reference evidence="3" key="1">
    <citation type="journal article" date="2019" name="MBio">
        <title>Virus Genomes from Deep Sea Sediments Expand the Ocean Megavirome and Support Independent Origins of Viral Gigantism.</title>
        <authorList>
            <person name="Backstrom D."/>
            <person name="Yutin N."/>
            <person name="Jorgensen S.L."/>
            <person name="Dharamshi J."/>
            <person name="Homa F."/>
            <person name="Zaremba-Niedwiedzka K."/>
            <person name="Spang A."/>
            <person name="Wolf Y.I."/>
            <person name="Koonin E.V."/>
            <person name="Ettema T.J."/>
        </authorList>
    </citation>
    <scope>NUCLEOTIDE SEQUENCE</scope>
</reference>
<evidence type="ECO:0000259" key="2">
    <source>
        <dbReference type="Pfam" id="PF01182"/>
    </source>
</evidence>
<dbReference type="EMBL" id="MK500353">
    <property type="protein sequence ID" value="QBK87483.1"/>
    <property type="molecule type" value="Genomic_DNA"/>
</dbReference>
<organism evidence="3">
    <name type="scientific">Marseillevirus LCMAC201</name>
    <dbReference type="NCBI Taxonomy" id="2506605"/>
    <lineage>
        <taxon>Viruses</taxon>
        <taxon>Varidnaviria</taxon>
        <taxon>Bamfordvirae</taxon>
        <taxon>Nucleocytoviricota</taxon>
        <taxon>Megaviricetes</taxon>
        <taxon>Pimascovirales</taxon>
        <taxon>Pimascovirales incertae sedis</taxon>
        <taxon>Marseilleviridae</taxon>
    </lineage>
</organism>
<proteinExistence type="predicted"/>
<protein>
    <submittedName>
        <fullName evidence="3">Glucosamine-6-phosphate isomerases/6-phosphogluconolactonase</fullName>
    </submittedName>
</protein>
<dbReference type="InterPro" id="IPR037171">
    <property type="entry name" value="NagB/RpiA_transferase-like"/>
</dbReference>
<dbReference type="Pfam" id="PF02585">
    <property type="entry name" value="PIG-L"/>
    <property type="match status" value="1"/>
</dbReference>
<keyword evidence="3" id="KW-0413">Isomerase</keyword>
<dbReference type="InterPro" id="IPR018321">
    <property type="entry name" value="Glucosamine6P_isomerase_CS"/>
</dbReference>
<dbReference type="NCBIfam" id="TIGR00502">
    <property type="entry name" value="nagB"/>
    <property type="match status" value="1"/>
</dbReference>
<feature type="domain" description="Glucosamine/galactosamine-6-phosphate isomerase" evidence="2">
    <location>
        <begin position="19"/>
        <end position="234"/>
    </location>
</feature>
<dbReference type="GO" id="GO:0042802">
    <property type="term" value="F:identical protein binding"/>
    <property type="evidence" value="ECO:0007669"/>
    <property type="project" value="TreeGrafter"/>
</dbReference>
<dbReference type="Gene3D" id="3.40.50.10320">
    <property type="entry name" value="LmbE-like"/>
    <property type="match status" value="1"/>
</dbReference>
<dbReference type="InterPro" id="IPR024078">
    <property type="entry name" value="LmbE-like_dom_sf"/>
</dbReference>
<dbReference type="GO" id="GO:0006046">
    <property type="term" value="P:N-acetylglucosamine catabolic process"/>
    <property type="evidence" value="ECO:0007669"/>
    <property type="project" value="TreeGrafter"/>
</dbReference>
<gene>
    <name evidence="3" type="ORF">LCMAC201_03930</name>
</gene>
<dbReference type="PROSITE" id="PS01161">
    <property type="entry name" value="GLC_GALNAC_ISOMERASE"/>
    <property type="match status" value="1"/>
</dbReference>